<evidence type="ECO:0000313" key="2">
    <source>
        <dbReference type="Proteomes" id="UP000183988"/>
    </source>
</evidence>
<accession>A0A1M5IH05</accession>
<dbReference type="STRING" id="930117.SAMN05216225_10249"/>
<protein>
    <recommendedName>
        <fullName evidence="3">Swt1-like HEPN domain-containing protein</fullName>
    </recommendedName>
</protein>
<dbReference type="Proteomes" id="UP000183988">
    <property type="component" value="Unassembled WGS sequence"/>
</dbReference>
<keyword evidence="2" id="KW-1185">Reference proteome</keyword>
<evidence type="ECO:0000313" key="1">
    <source>
        <dbReference type="EMBL" id="SHG27516.1"/>
    </source>
</evidence>
<proteinExistence type="predicted"/>
<name>A0A1M5IH05_9BACI</name>
<reference evidence="1 2" key="1">
    <citation type="submission" date="2016-11" db="EMBL/GenBank/DDBJ databases">
        <authorList>
            <person name="Jaros S."/>
            <person name="Januszkiewicz K."/>
            <person name="Wedrychowicz H."/>
        </authorList>
    </citation>
    <scope>NUCLEOTIDE SEQUENCE [LARGE SCALE GENOMIC DNA]</scope>
    <source>
        <strain evidence="1 2">IBRC-M 10683</strain>
    </source>
</reference>
<sequence>MMTEYPLFVAQRVRNMLEQHNPIDATKAALKLFEIVIHFKSYYVFSYYLHLINNDPEFSEDRRINAFVRGKIDRLSYGDMYGLLKRILKHMKQQNKLGDFEDFYKATKHTSYNRAMDRLINLRNDIAHDRVVITNFNSNEIGETFFKLLGTVLKRSKHLLQYRIIVPIRRQGSNAYEVSIFKGSHSVPLFGVCPTNENLIDDTVYLTNEDNQFFINLSPFWAFLPTPESATKKLFLCTVEGEDKSVCCVEYFNNKKFYSEEMKQRFDQTLLSLMPDYKYQKDSYQKGFNLLCKRQTVHLTVMNQYGDLKTEHFIQIKKIKDNPNQKEQDKVKLDYHDAPYYPISDDEFQLKASDDNGNELPILYDIHNDGFRDFRIGTGKPLALDEEKKIHMSCFEPSLMKPLFEECEDYYEFDFSEPTEDFEFYIHFPKGIQVKTCSMFYLGKDKQDPINRNMTYDILNEEDGRQMIYAHIHRPVIEEAVKIEFTVNIDHLSGSDNEADSNKFYVGMKTYELLKDSEQRKWQVKQEEDGTIILKPE</sequence>
<evidence type="ECO:0008006" key="3">
    <source>
        <dbReference type="Google" id="ProtNLM"/>
    </source>
</evidence>
<dbReference type="EMBL" id="FQVW01000024">
    <property type="protein sequence ID" value="SHG27516.1"/>
    <property type="molecule type" value="Genomic_DNA"/>
</dbReference>
<dbReference type="AlphaFoldDB" id="A0A1M5IH05"/>
<organism evidence="1 2">
    <name type="scientific">Ornithinibacillus halophilus</name>
    <dbReference type="NCBI Taxonomy" id="930117"/>
    <lineage>
        <taxon>Bacteria</taxon>
        <taxon>Bacillati</taxon>
        <taxon>Bacillota</taxon>
        <taxon>Bacilli</taxon>
        <taxon>Bacillales</taxon>
        <taxon>Bacillaceae</taxon>
        <taxon>Ornithinibacillus</taxon>
    </lineage>
</organism>
<gene>
    <name evidence="1" type="ORF">SAMN05216225_10249</name>
</gene>